<protein>
    <recommendedName>
        <fullName evidence="6">G-protein coupled receptors family 1 profile domain-containing protein</fullName>
    </recommendedName>
</protein>
<dbReference type="SUPFAM" id="SSF81321">
    <property type="entry name" value="Family A G protein-coupled receptor-like"/>
    <property type="match status" value="1"/>
</dbReference>
<feature type="transmembrane region" description="Helical" evidence="5">
    <location>
        <begin position="45"/>
        <end position="68"/>
    </location>
</feature>
<feature type="domain" description="G-protein coupled receptors family 1 profile" evidence="6">
    <location>
        <begin position="1"/>
        <end position="150"/>
    </location>
</feature>
<feature type="transmembrane region" description="Helical" evidence="5">
    <location>
        <begin position="130"/>
        <end position="152"/>
    </location>
</feature>
<gene>
    <name evidence="7" type="ORF">KXQ929_LOCUS42268</name>
</gene>
<feature type="transmembrane region" description="Helical" evidence="5">
    <location>
        <begin position="89"/>
        <end position="110"/>
    </location>
</feature>
<dbReference type="Proteomes" id="UP000663868">
    <property type="component" value="Unassembled WGS sequence"/>
</dbReference>
<dbReference type="AlphaFoldDB" id="A0A820E4P7"/>
<accession>A0A820E4P7</accession>
<dbReference type="EMBL" id="CAJOBB010010197">
    <property type="protein sequence ID" value="CAF4240944.1"/>
    <property type="molecule type" value="Genomic_DNA"/>
</dbReference>
<name>A0A820E4P7_9BILA</name>
<dbReference type="GO" id="GO:0016020">
    <property type="term" value="C:membrane"/>
    <property type="evidence" value="ECO:0007669"/>
    <property type="project" value="UniProtKB-SubCell"/>
</dbReference>
<organism evidence="7 8">
    <name type="scientific">Adineta steineri</name>
    <dbReference type="NCBI Taxonomy" id="433720"/>
    <lineage>
        <taxon>Eukaryota</taxon>
        <taxon>Metazoa</taxon>
        <taxon>Spiralia</taxon>
        <taxon>Gnathifera</taxon>
        <taxon>Rotifera</taxon>
        <taxon>Eurotatoria</taxon>
        <taxon>Bdelloidea</taxon>
        <taxon>Adinetida</taxon>
        <taxon>Adinetidae</taxon>
        <taxon>Adineta</taxon>
    </lineage>
</organism>
<evidence type="ECO:0000256" key="3">
    <source>
        <dbReference type="ARBA" id="ARBA00022989"/>
    </source>
</evidence>
<keyword evidence="3 5" id="KW-1133">Transmembrane helix</keyword>
<dbReference type="Gene3D" id="1.20.1070.10">
    <property type="entry name" value="Rhodopsin 7-helix transmembrane proteins"/>
    <property type="match status" value="1"/>
</dbReference>
<dbReference type="PROSITE" id="PS50262">
    <property type="entry name" value="G_PROTEIN_RECEP_F1_2"/>
    <property type="match status" value="1"/>
</dbReference>
<evidence type="ECO:0000313" key="8">
    <source>
        <dbReference type="Proteomes" id="UP000663868"/>
    </source>
</evidence>
<evidence type="ECO:0000259" key="6">
    <source>
        <dbReference type="PROSITE" id="PS50262"/>
    </source>
</evidence>
<evidence type="ECO:0000256" key="5">
    <source>
        <dbReference type="SAM" id="Phobius"/>
    </source>
</evidence>
<evidence type="ECO:0000256" key="4">
    <source>
        <dbReference type="ARBA" id="ARBA00023136"/>
    </source>
</evidence>
<proteinExistence type="predicted"/>
<keyword evidence="2 5" id="KW-0812">Transmembrane</keyword>
<evidence type="ECO:0000256" key="1">
    <source>
        <dbReference type="ARBA" id="ARBA00004370"/>
    </source>
</evidence>
<comment type="subcellular location">
    <subcellularLocation>
        <location evidence="1">Membrane</location>
    </subcellularLocation>
</comment>
<keyword evidence="4 5" id="KW-0472">Membrane</keyword>
<evidence type="ECO:0000313" key="7">
    <source>
        <dbReference type="EMBL" id="CAF4240944.1"/>
    </source>
</evidence>
<dbReference type="InterPro" id="IPR017452">
    <property type="entry name" value="GPCR_Rhodpsn_7TM"/>
</dbReference>
<comment type="caution">
    <text evidence="7">The sequence shown here is derived from an EMBL/GenBank/DDBJ whole genome shotgun (WGS) entry which is preliminary data.</text>
</comment>
<sequence>RVVRIVIVCTVIFWFLFYIPVIFFTGITNGVCNFKPSLYTTLNTYIFTPLVYGLGPVGVITYCILGTVKNLRLNNIQRSHEKLAKQVRAMLIPQLIILAISGIPFGFQNIYLDITSHIAKDAKRIAIENFLGQVVLIFYHFNYVFTFYIYVYKSSEFRKVLKKQVPRCIRACRLYPTDVIINNSIKPLEINETNFTQTV</sequence>
<feature type="transmembrane region" description="Helical" evidence="5">
    <location>
        <begin position="5"/>
        <end position="25"/>
    </location>
</feature>
<feature type="non-terminal residue" evidence="7">
    <location>
        <position position="1"/>
    </location>
</feature>
<reference evidence="7" key="1">
    <citation type="submission" date="2021-02" db="EMBL/GenBank/DDBJ databases">
        <authorList>
            <person name="Nowell W R."/>
        </authorList>
    </citation>
    <scope>NUCLEOTIDE SEQUENCE</scope>
</reference>
<evidence type="ECO:0000256" key="2">
    <source>
        <dbReference type="ARBA" id="ARBA00022692"/>
    </source>
</evidence>